<dbReference type="InterPro" id="IPR012674">
    <property type="entry name" value="Calycin"/>
</dbReference>
<evidence type="ECO:0000313" key="4">
    <source>
        <dbReference type="Proteomes" id="UP001236014"/>
    </source>
</evidence>
<dbReference type="EMBL" id="CP127294">
    <property type="protein sequence ID" value="WIX79263.1"/>
    <property type="molecule type" value="Genomic_DNA"/>
</dbReference>
<evidence type="ECO:0000259" key="2">
    <source>
        <dbReference type="Pfam" id="PF17409"/>
    </source>
</evidence>
<reference evidence="3 4" key="1">
    <citation type="submission" date="2023-06" db="EMBL/GenBank/DDBJ databases">
        <authorList>
            <person name="Oyuntsetseg B."/>
            <person name="Kim S.B."/>
        </authorList>
    </citation>
    <scope>NUCLEOTIDE SEQUENCE [LARGE SCALE GENOMIC DNA]</scope>
    <source>
        <strain evidence="3 4">2-15</strain>
    </source>
</reference>
<name>A0A9Y2IIL6_9PSEU</name>
<dbReference type="RefSeq" id="WP_285969952.1">
    <property type="nucleotide sequence ID" value="NZ_CP127294.1"/>
</dbReference>
<dbReference type="Gene3D" id="2.40.128.20">
    <property type="match status" value="1"/>
</dbReference>
<dbReference type="KEGG" id="acab:QRX50_00140"/>
<sequence length="243" mass="26106">MTRNSSVAGGEIVFTNSHGSRVSHRFGATIVEWSYEPGPGDPHPVVSGRDDYEAFEIAEGLVYTQFHHRVDVPNVAVSLILDFDHGRSLAVVSTIGEPAEDRTRVRHTFLPGLIEGLATSGTEPASTAALLGRRVRWTYGDGSRYEHVHLEPGSYSWRCLAGPAAGLAGTDECTTYELRPEIYVLASRETAVPSASVTIADHRDLAALRAYGAVFGLDRTGERPTQSTFGAAGELLGHTATTV</sequence>
<gene>
    <name evidence="3" type="ORF">QRX50_00140</name>
</gene>
<evidence type="ECO:0000313" key="3">
    <source>
        <dbReference type="EMBL" id="WIX79263.1"/>
    </source>
</evidence>
<dbReference type="AlphaFoldDB" id="A0A9Y2IIL6"/>
<dbReference type="InterPro" id="IPR035348">
    <property type="entry name" value="MoaF_C"/>
</dbReference>
<dbReference type="Proteomes" id="UP001236014">
    <property type="component" value="Chromosome"/>
</dbReference>
<feature type="domain" description="MoaF C-terminal" evidence="2">
    <location>
        <begin position="125"/>
        <end position="239"/>
    </location>
</feature>
<protein>
    <submittedName>
        <fullName evidence="3">MoaF C-terminal domain-containing protein</fullName>
    </submittedName>
</protein>
<dbReference type="Pfam" id="PF10703">
    <property type="entry name" value="MoaF"/>
    <property type="match status" value="1"/>
</dbReference>
<feature type="domain" description="Molybdenum cofactor biosynthesis protein F N-terminal" evidence="1">
    <location>
        <begin position="5"/>
        <end position="96"/>
    </location>
</feature>
<dbReference type="Pfam" id="PF17409">
    <property type="entry name" value="MoaF_C"/>
    <property type="match status" value="1"/>
</dbReference>
<organism evidence="3 4">
    <name type="scientific">Amycolatopsis carbonis</name>
    <dbReference type="NCBI Taxonomy" id="715471"/>
    <lineage>
        <taxon>Bacteria</taxon>
        <taxon>Bacillati</taxon>
        <taxon>Actinomycetota</taxon>
        <taxon>Actinomycetes</taxon>
        <taxon>Pseudonocardiales</taxon>
        <taxon>Pseudonocardiaceae</taxon>
        <taxon>Amycolatopsis</taxon>
    </lineage>
</organism>
<evidence type="ECO:0000259" key="1">
    <source>
        <dbReference type="Pfam" id="PF10703"/>
    </source>
</evidence>
<dbReference type="InterPro" id="IPR024724">
    <property type="entry name" value="MoaF_N"/>
</dbReference>
<accession>A0A9Y2IIL6</accession>
<proteinExistence type="predicted"/>
<keyword evidence="4" id="KW-1185">Reference proteome</keyword>